<accession>A0A8X6GEH9</accession>
<proteinExistence type="predicted"/>
<sequence length="117" mass="13446">MTPDTYTPSLLSLLFYHSLKNNYAADIPVFQPFARQFPHACKGTIWRRCLAMIAKKGSGNPYLVCSVWYVFERNSTNLRSLIPKCLKLLRQLGQLYTDLKHSTSSLDFEIVLTLCVR</sequence>
<dbReference type="AlphaFoldDB" id="A0A8X6GEH9"/>
<organism evidence="1 2">
    <name type="scientific">Trichonephila clavata</name>
    <name type="common">Joro spider</name>
    <name type="synonym">Nephila clavata</name>
    <dbReference type="NCBI Taxonomy" id="2740835"/>
    <lineage>
        <taxon>Eukaryota</taxon>
        <taxon>Metazoa</taxon>
        <taxon>Ecdysozoa</taxon>
        <taxon>Arthropoda</taxon>
        <taxon>Chelicerata</taxon>
        <taxon>Arachnida</taxon>
        <taxon>Araneae</taxon>
        <taxon>Araneomorphae</taxon>
        <taxon>Entelegynae</taxon>
        <taxon>Araneoidea</taxon>
        <taxon>Nephilidae</taxon>
        <taxon>Trichonephila</taxon>
    </lineage>
</organism>
<evidence type="ECO:0000313" key="2">
    <source>
        <dbReference type="Proteomes" id="UP000887116"/>
    </source>
</evidence>
<name>A0A8X6GEH9_TRICU</name>
<protein>
    <submittedName>
        <fullName evidence="1">Uncharacterized protein</fullName>
    </submittedName>
</protein>
<reference evidence="1" key="1">
    <citation type="submission" date="2020-07" db="EMBL/GenBank/DDBJ databases">
        <title>Multicomponent nature underlies the extraordinary mechanical properties of spider dragline silk.</title>
        <authorList>
            <person name="Kono N."/>
            <person name="Nakamura H."/>
            <person name="Mori M."/>
            <person name="Yoshida Y."/>
            <person name="Ohtoshi R."/>
            <person name="Malay A.D."/>
            <person name="Moran D.A.P."/>
            <person name="Tomita M."/>
            <person name="Numata K."/>
            <person name="Arakawa K."/>
        </authorList>
    </citation>
    <scope>NUCLEOTIDE SEQUENCE</scope>
</reference>
<keyword evidence="2" id="KW-1185">Reference proteome</keyword>
<evidence type="ECO:0000313" key="1">
    <source>
        <dbReference type="EMBL" id="GFR01514.1"/>
    </source>
</evidence>
<comment type="caution">
    <text evidence="1">The sequence shown here is derived from an EMBL/GenBank/DDBJ whole genome shotgun (WGS) entry which is preliminary data.</text>
</comment>
<dbReference type="EMBL" id="BMAO01005448">
    <property type="protein sequence ID" value="GFR01514.1"/>
    <property type="molecule type" value="Genomic_DNA"/>
</dbReference>
<gene>
    <name evidence="1" type="ORF">TNCT_253581</name>
</gene>
<dbReference type="Proteomes" id="UP000887116">
    <property type="component" value="Unassembled WGS sequence"/>
</dbReference>